<protein>
    <submittedName>
        <fullName evidence="1">Uncharacterized protein</fullName>
    </submittedName>
</protein>
<evidence type="ECO:0000313" key="1">
    <source>
        <dbReference type="EMBL" id="KAF4733862.1"/>
    </source>
</evidence>
<dbReference type="AlphaFoldDB" id="A0A7J6SMR5"/>
<dbReference type="EMBL" id="JABANO010017233">
    <property type="protein sequence ID" value="KAF4733862.1"/>
    <property type="molecule type" value="Genomic_DNA"/>
</dbReference>
<accession>A0A7J6SMR5</accession>
<keyword evidence="2" id="KW-1185">Reference proteome</keyword>
<comment type="caution">
    <text evidence="1">The sequence shown here is derived from an EMBL/GenBank/DDBJ whole genome shotgun (WGS) entry which is preliminary data.</text>
</comment>
<sequence length="180" mass="19406">QFPCFDTIPLDVTTDIVAERRITLCSRKGLCRTGCGTYHRSKEAATEFGQLSLRQEEEELEGGTWVELSGVPTGKGGRGPSSSKDMMLFDITAAISSGLEELTAGLVLFQCGDLGDSTEAGPARQPVIHLDNVEECPHDHGLCDQNHLPTPAMFIATNPDVTYANAWHASAATCRVTPRD</sequence>
<gene>
    <name evidence="1" type="ORF">FOZ63_025694</name>
</gene>
<proteinExistence type="predicted"/>
<dbReference type="Proteomes" id="UP000553632">
    <property type="component" value="Unassembled WGS sequence"/>
</dbReference>
<name>A0A7J6SMR5_PEROL</name>
<organism evidence="1 2">
    <name type="scientific">Perkinsus olseni</name>
    <name type="common">Perkinsus atlanticus</name>
    <dbReference type="NCBI Taxonomy" id="32597"/>
    <lineage>
        <taxon>Eukaryota</taxon>
        <taxon>Sar</taxon>
        <taxon>Alveolata</taxon>
        <taxon>Perkinsozoa</taxon>
        <taxon>Perkinsea</taxon>
        <taxon>Perkinsida</taxon>
        <taxon>Perkinsidae</taxon>
        <taxon>Perkinsus</taxon>
    </lineage>
</organism>
<feature type="non-terminal residue" evidence="1">
    <location>
        <position position="180"/>
    </location>
</feature>
<reference evidence="1 2" key="1">
    <citation type="submission" date="2020-04" db="EMBL/GenBank/DDBJ databases">
        <title>Perkinsus olseni comparative genomics.</title>
        <authorList>
            <person name="Bogema D.R."/>
        </authorList>
    </citation>
    <scope>NUCLEOTIDE SEQUENCE [LARGE SCALE GENOMIC DNA]</scope>
    <source>
        <strain evidence="1 2">ATCC PRA-207</strain>
    </source>
</reference>
<evidence type="ECO:0000313" key="2">
    <source>
        <dbReference type="Proteomes" id="UP000553632"/>
    </source>
</evidence>